<dbReference type="SUPFAM" id="SSF52402">
    <property type="entry name" value="Adenine nucleotide alpha hydrolases-like"/>
    <property type="match status" value="1"/>
</dbReference>
<organism evidence="1 2">
    <name type="scientific">Mesobacillus subterraneus</name>
    <dbReference type="NCBI Taxonomy" id="285983"/>
    <lineage>
        <taxon>Bacteria</taxon>
        <taxon>Bacillati</taxon>
        <taxon>Bacillota</taxon>
        <taxon>Bacilli</taxon>
        <taxon>Bacillales</taxon>
        <taxon>Bacillaceae</taxon>
        <taxon>Mesobacillus</taxon>
    </lineage>
</organism>
<dbReference type="OrthoDB" id="9789567at2"/>
<dbReference type="AlphaFoldDB" id="A0A0D6Z7U6"/>
<dbReference type="Gene3D" id="3.40.50.620">
    <property type="entry name" value="HUPs"/>
    <property type="match status" value="1"/>
</dbReference>
<name>A0A0D6Z7U6_9BACI</name>
<protein>
    <submittedName>
        <fullName evidence="1">ATPase</fullName>
    </submittedName>
</protein>
<evidence type="ECO:0000313" key="1">
    <source>
        <dbReference type="EMBL" id="KIY20663.1"/>
    </source>
</evidence>
<dbReference type="NCBIfam" id="NF041925">
    <property type="entry name" value="QatC"/>
    <property type="match status" value="1"/>
</dbReference>
<gene>
    <name evidence="1" type="ORF">UB32_17855</name>
</gene>
<dbReference type="RefSeq" id="WP_044396374.1">
    <property type="nucleotide sequence ID" value="NZ_JXIQ01000191.1"/>
</dbReference>
<accession>A0A0D6Z7U6</accession>
<dbReference type="InterPro" id="IPR049676">
    <property type="entry name" value="QatC"/>
</dbReference>
<sequence>MELVYKFNADDDYPVPEGGNLCEMNDYRYTFWNSQLETLPNYISTKGIDLLMLSLAVYGADRYFLRKDAADGWKRDIHIHLPVLNIDSMNEKKELIKDILDFLSGDNWKVSFRKRDFTDKEKVYRDKYEKSKKVKIHANRICMLSGGLDSFIGAIDLLQDNVNDTIFVSHYGGGKGVREYQELLQKEFIKEFKISDNNFFSFFAAPPGGIEDTMRTRSFMFFSHAIALAPCFEGDIDLIVPENGFISLNVPLTYSRMGTSSTRTTHPYYMGLLQQLLDELGFKIHIKNPYQFKTKGEMIIECKNQGFLKENIAKTMSCSHPDVGRMRGESETQHCGTCLPCVIRRASIKKAGFDESTHYYDPNFTSGDTARTNLNSYLLGLQKYDDKKAFLTIQTSGPLMDNIERYESIYKRGIAELKSLLEEYNENP</sequence>
<dbReference type="EMBL" id="JXIQ01000191">
    <property type="protein sequence ID" value="KIY20663.1"/>
    <property type="molecule type" value="Genomic_DNA"/>
</dbReference>
<proteinExistence type="predicted"/>
<evidence type="ECO:0000313" key="2">
    <source>
        <dbReference type="Proteomes" id="UP000032512"/>
    </source>
</evidence>
<keyword evidence="2" id="KW-1185">Reference proteome</keyword>
<dbReference type="InterPro" id="IPR014729">
    <property type="entry name" value="Rossmann-like_a/b/a_fold"/>
</dbReference>
<comment type="caution">
    <text evidence="1">The sequence shown here is derived from an EMBL/GenBank/DDBJ whole genome shotgun (WGS) entry which is preliminary data.</text>
</comment>
<reference evidence="1 2" key="1">
    <citation type="submission" date="2015-01" db="EMBL/GenBank/DDBJ databases">
        <title>Draft genome sequences of the supercritical CO2 tolerant bacteria Bacillus subterraneus MITOT1 and Bacillus cereus MIT0214.</title>
        <authorList>
            <person name="Peet K.C."/>
            <person name="Thompson J.R."/>
        </authorList>
    </citation>
    <scope>NUCLEOTIDE SEQUENCE [LARGE SCALE GENOMIC DNA]</scope>
    <source>
        <strain evidence="1 2">MITOT1</strain>
    </source>
</reference>
<dbReference type="Proteomes" id="UP000032512">
    <property type="component" value="Unassembled WGS sequence"/>
</dbReference>
<dbReference type="PATRIC" id="fig|285983.3.peg.3052"/>